<evidence type="ECO:0000256" key="3">
    <source>
        <dbReference type="ARBA" id="ARBA00022448"/>
    </source>
</evidence>
<dbReference type="Proteomes" id="UP000054526">
    <property type="component" value="Unassembled WGS sequence"/>
</dbReference>
<evidence type="ECO:0000313" key="7">
    <source>
        <dbReference type="Proteomes" id="UP000054526"/>
    </source>
</evidence>
<feature type="signal peptide" evidence="5">
    <location>
        <begin position="1"/>
        <end position="26"/>
    </location>
</feature>
<dbReference type="SUPFAM" id="SSF53850">
    <property type="entry name" value="Periplasmic binding protein-like II"/>
    <property type="match status" value="1"/>
</dbReference>
<gene>
    <name evidence="6" type="ORF">SD71_14140</name>
</gene>
<evidence type="ECO:0008006" key="8">
    <source>
        <dbReference type="Google" id="ProtNLM"/>
    </source>
</evidence>
<dbReference type="PANTHER" id="PTHR43649">
    <property type="entry name" value="ARABINOSE-BINDING PROTEIN-RELATED"/>
    <property type="match status" value="1"/>
</dbReference>
<dbReference type="PROSITE" id="PS51257">
    <property type="entry name" value="PROKAR_LIPOPROTEIN"/>
    <property type="match status" value="1"/>
</dbReference>
<evidence type="ECO:0000256" key="5">
    <source>
        <dbReference type="SAM" id="SignalP"/>
    </source>
</evidence>
<dbReference type="Pfam" id="PF01547">
    <property type="entry name" value="SBP_bac_1"/>
    <property type="match status" value="1"/>
</dbReference>
<evidence type="ECO:0000256" key="2">
    <source>
        <dbReference type="ARBA" id="ARBA00008520"/>
    </source>
</evidence>
<dbReference type="RefSeq" id="WP_041064331.1">
    <property type="nucleotide sequence ID" value="NZ_JXAL01000022.1"/>
</dbReference>
<proteinExistence type="inferred from homology"/>
<accession>A0ABR5A300</accession>
<comment type="similarity">
    <text evidence="2">Belongs to the bacterial solute-binding protein 1 family.</text>
</comment>
<name>A0ABR5A300_9BACL</name>
<dbReference type="InterPro" id="IPR050490">
    <property type="entry name" value="Bact_solute-bd_prot1"/>
</dbReference>
<evidence type="ECO:0000256" key="4">
    <source>
        <dbReference type="ARBA" id="ARBA00022729"/>
    </source>
</evidence>
<dbReference type="Gene3D" id="3.40.190.10">
    <property type="entry name" value="Periplasmic binding protein-like II"/>
    <property type="match status" value="1"/>
</dbReference>
<keyword evidence="4 5" id="KW-0732">Signal</keyword>
<reference evidence="6 7" key="1">
    <citation type="submission" date="2014-12" db="EMBL/GenBank/DDBJ databases">
        <title>Draft genome sequence of Cohnella kolymensis strain B-2846.</title>
        <authorList>
            <person name="Karlyshev A.V."/>
            <person name="Kudryashova E.B."/>
        </authorList>
    </citation>
    <scope>NUCLEOTIDE SEQUENCE [LARGE SCALE GENOMIC DNA]</scope>
    <source>
        <strain evidence="6 7">VKM B-2846</strain>
    </source>
</reference>
<evidence type="ECO:0000313" key="6">
    <source>
        <dbReference type="EMBL" id="KIL35431.1"/>
    </source>
</evidence>
<comment type="caution">
    <text evidence="6">The sequence shown here is derived from an EMBL/GenBank/DDBJ whole genome shotgun (WGS) entry which is preliminary data.</text>
</comment>
<keyword evidence="3" id="KW-0813">Transport</keyword>
<comment type="subcellular location">
    <subcellularLocation>
        <location evidence="1">Cell envelope</location>
    </subcellularLocation>
</comment>
<sequence>MTERKSKVRKWLLTTLALTLLIPLLAACNTNKGDNSDNRRTLRIGTMYGSKQDEYWFRQQTTDLFEFSHSNIDIEIVPAIDYNEMQFENQGKGPQKQPDPLEKVKAIMTGANPVDVMILDMNVLRQLVDENLLKNLEPLLKEDEIDTSEFVPTVIEGIKDQGNGQLYALTPSFMPSALYYNKKLFAEKGVTPPRDNMSWDDVFNLARQMKSGSGKDSVYGFTFNAWGSGENYYDVQTFAAPLELKMFDDKAETMTVNNPNWKSVWETVTKLYKDHVMPSQQDMQAIYEQPQKEGEPYNPFQGRLFLNGKVAMTIGNYGLISEIEQMNANADKLKMQKLEWEVVTSPFHSAKPGVGGEIFLNQLAGINAKAANPDDAWEFVKFMNGKEWAKFKSRSTYEMPSRIEFVKPREGLNFNIAAFTKMKPAPMQRSLKDEALYREKPNLNLVFELGSRYFMEVTQGKKSVDEALKEWETKGNDLLQKIKTNPTGNIEGVFDDVYGGGKPGH</sequence>
<dbReference type="EMBL" id="JXAL01000022">
    <property type="protein sequence ID" value="KIL35431.1"/>
    <property type="molecule type" value="Genomic_DNA"/>
</dbReference>
<protein>
    <recommendedName>
        <fullName evidence="8">ABC transporter substrate-binding protein</fullName>
    </recommendedName>
</protein>
<dbReference type="InterPro" id="IPR006059">
    <property type="entry name" value="SBP"/>
</dbReference>
<feature type="chain" id="PRO_5045713998" description="ABC transporter substrate-binding protein" evidence="5">
    <location>
        <begin position="27"/>
        <end position="505"/>
    </location>
</feature>
<evidence type="ECO:0000256" key="1">
    <source>
        <dbReference type="ARBA" id="ARBA00004196"/>
    </source>
</evidence>
<keyword evidence="7" id="KW-1185">Reference proteome</keyword>
<dbReference type="PANTHER" id="PTHR43649:SF31">
    <property type="entry name" value="SN-GLYCEROL-3-PHOSPHATE-BINDING PERIPLASMIC PROTEIN UGPB"/>
    <property type="match status" value="1"/>
</dbReference>
<organism evidence="6 7">
    <name type="scientific">Cohnella kolymensis</name>
    <dbReference type="NCBI Taxonomy" id="1590652"/>
    <lineage>
        <taxon>Bacteria</taxon>
        <taxon>Bacillati</taxon>
        <taxon>Bacillota</taxon>
        <taxon>Bacilli</taxon>
        <taxon>Bacillales</taxon>
        <taxon>Paenibacillaceae</taxon>
        <taxon>Cohnella</taxon>
    </lineage>
</organism>